<comment type="caution">
    <text evidence="1">The sequence shown here is derived from an EMBL/GenBank/DDBJ whole genome shotgun (WGS) entry which is preliminary data.</text>
</comment>
<accession>A0ABT0ZTP5</accession>
<keyword evidence="2" id="KW-1185">Reference proteome</keyword>
<dbReference type="Proteomes" id="UP001165283">
    <property type="component" value="Unassembled WGS sequence"/>
</dbReference>
<gene>
    <name evidence="1" type="ORF">KDL28_03430</name>
</gene>
<reference evidence="1" key="1">
    <citation type="submission" date="2021-04" db="EMBL/GenBank/DDBJ databases">
        <title>Pseudonocardia sp. nov., isolated from sandy soil of mangrove forest.</title>
        <authorList>
            <person name="Zan Z."/>
            <person name="Huang R."/>
            <person name="Liu W."/>
        </authorList>
    </citation>
    <scope>NUCLEOTIDE SEQUENCE</scope>
    <source>
        <strain evidence="1">S2-4</strain>
    </source>
</reference>
<dbReference type="EMBL" id="JAGSOV010000009">
    <property type="protein sequence ID" value="MCO1654101.1"/>
    <property type="molecule type" value="Genomic_DNA"/>
</dbReference>
<name>A0ABT0ZTP5_9PSEU</name>
<sequence>MTEVSDVWPEPVEGAPLTARAAAELALAAAVREVSDFARSMVPTGSVRDRYDGLLIADARQLTALAGRALAAAVVVERTDGTPWPAVAQATGEDPRAVRARWEPAVERWETAAEQAAIPVAADDADDPPVATEAVIAELDAWVVRHREPHDPATGEHPVSAALGRMDPLHELLHLAAVRRRLAALHDGTSPPEQLLPLVQREADVQEHLAATADAADRQDHERAAARARTMAAHLRARTDGEDLPAG</sequence>
<dbReference type="RefSeq" id="WP_252435706.1">
    <property type="nucleotide sequence ID" value="NZ_JAGSOV010000009.1"/>
</dbReference>
<organism evidence="1 2">
    <name type="scientific">Pseudonocardia humida</name>
    <dbReference type="NCBI Taxonomy" id="2800819"/>
    <lineage>
        <taxon>Bacteria</taxon>
        <taxon>Bacillati</taxon>
        <taxon>Actinomycetota</taxon>
        <taxon>Actinomycetes</taxon>
        <taxon>Pseudonocardiales</taxon>
        <taxon>Pseudonocardiaceae</taxon>
        <taxon>Pseudonocardia</taxon>
    </lineage>
</organism>
<evidence type="ECO:0000313" key="1">
    <source>
        <dbReference type="EMBL" id="MCO1654101.1"/>
    </source>
</evidence>
<proteinExistence type="predicted"/>
<evidence type="ECO:0000313" key="2">
    <source>
        <dbReference type="Proteomes" id="UP001165283"/>
    </source>
</evidence>
<protein>
    <submittedName>
        <fullName evidence="1">Uncharacterized protein</fullName>
    </submittedName>
</protein>